<dbReference type="PANTHER" id="PTHR33932:SF4">
    <property type="entry name" value="NA(+)_H(+) ANTIPORTER SUBUNIT B"/>
    <property type="match status" value="1"/>
</dbReference>
<organism evidence="9 10">
    <name type="scientific">Paenibacillus paeoniae</name>
    <dbReference type="NCBI Taxonomy" id="2292705"/>
    <lineage>
        <taxon>Bacteria</taxon>
        <taxon>Bacillati</taxon>
        <taxon>Bacillota</taxon>
        <taxon>Bacilli</taxon>
        <taxon>Bacillales</taxon>
        <taxon>Paenibacillaceae</taxon>
        <taxon>Paenibacillus</taxon>
    </lineage>
</organism>
<dbReference type="GO" id="GO:0005886">
    <property type="term" value="C:plasma membrane"/>
    <property type="evidence" value="ECO:0007669"/>
    <property type="project" value="UniProtKB-SubCell"/>
</dbReference>
<accession>A0A371PE77</accession>
<name>A0A371PE77_9BACL</name>
<dbReference type="Proteomes" id="UP000261905">
    <property type="component" value="Unassembled WGS sequence"/>
</dbReference>
<dbReference type="NCBIfam" id="NF009223">
    <property type="entry name" value="PRK12573.1"/>
    <property type="match status" value="1"/>
</dbReference>
<protein>
    <submittedName>
        <fullName evidence="9">Na(+)/H(+) antiporter subunit B</fullName>
    </submittedName>
</protein>
<feature type="transmembrane region" description="Helical" evidence="7">
    <location>
        <begin position="127"/>
        <end position="147"/>
    </location>
</feature>
<evidence type="ECO:0000313" key="9">
    <source>
        <dbReference type="EMBL" id="REK74225.1"/>
    </source>
</evidence>
<keyword evidence="6 7" id="KW-0472">Membrane</keyword>
<evidence type="ECO:0000256" key="1">
    <source>
        <dbReference type="ARBA" id="ARBA00004651"/>
    </source>
</evidence>
<dbReference type="InterPro" id="IPR007182">
    <property type="entry name" value="MnhB"/>
</dbReference>
<feature type="transmembrane region" description="Helical" evidence="7">
    <location>
        <begin position="47"/>
        <end position="66"/>
    </location>
</feature>
<dbReference type="EMBL" id="QUBQ01000003">
    <property type="protein sequence ID" value="REK74225.1"/>
    <property type="molecule type" value="Genomic_DNA"/>
</dbReference>
<keyword evidence="3" id="KW-1003">Cell membrane</keyword>
<dbReference type="InterPro" id="IPR050622">
    <property type="entry name" value="CPA3_antiporter_subunitB"/>
</dbReference>
<feature type="transmembrane region" description="Helical" evidence="7">
    <location>
        <begin position="87"/>
        <end position="107"/>
    </location>
</feature>
<sequence length="153" mass="16288">MYWFISVPKGGNNVKPNDVILKSVTQVAAVIILTFSIYLFMNGHHHPGGGFIGGLSMASAIVLLYLSFGIEKVRENIRVDFKKLAAIGVLIAIGTGMAGVVFGQPFLTQAFGYRDLPIFGTTELASALIFDTGVALAVIGTAVNIILSISEDR</sequence>
<evidence type="ECO:0000256" key="2">
    <source>
        <dbReference type="ARBA" id="ARBA00009425"/>
    </source>
</evidence>
<proteinExistence type="inferred from homology"/>
<feature type="transmembrane region" description="Helical" evidence="7">
    <location>
        <begin position="20"/>
        <end position="41"/>
    </location>
</feature>
<dbReference type="AlphaFoldDB" id="A0A371PE77"/>
<comment type="caution">
    <text evidence="9">The sequence shown here is derived from an EMBL/GenBank/DDBJ whole genome shotgun (WGS) entry which is preliminary data.</text>
</comment>
<evidence type="ECO:0000256" key="3">
    <source>
        <dbReference type="ARBA" id="ARBA00022475"/>
    </source>
</evidence>
<gene>
    <name evidence="9" type="ORF">DX130_16920</name>
</gene>
<comment type="subcellular location">
    <subcellularLocation>
        <location evidence="1">Cell membrane</location>
        <topology evidence="1">Multi-pass membrane protein</topology>
    </subcellularLocation>
</comment>
<keyword evidence="5 7" id="KW-1133">Transmembrane helix</keyword>
<evidence type="ECO:0000313" key="10">
    <source>
        <dbReference type="Proteomes" id="UP000261905"/>
    </source>
</evidence>
<dbReference type="Pfam" id="PF04039">
    <property type="entry name" value="MnhB"/>
    <property type="match status" value="1"/>
</dbReference>
<feature type="domain" description="Na+/H+ antiporter MnhB subunit-related protein" evidence="8">
    <location>
        <begin position="20"/>
        <end position="143"/>
    </location>
</feature>
<evidence type="ECO:0000256" key="5">
    <source>
        <dbReference type="ARBA" id="ARBA00022989"/>
    </source>
</evidence>
<dbReference type="PANTHER" id="PTHR33932">
    <property type="entry name" value="NA(+)/H(+) ANTIPORTER SUBUNIT B"/>
    <property type="match status" value="1"/>
</dbReference>
<evidence type="ECO:0000259" key="8">
    <source>
        <dbReference type="Pfam" id="PF04039"/>
    </source>
</evidence>
<keyword evidence="4 7" id="KW-0812">Transmembrane</keyword>
<evidence type="ECO:0000256" key="4">
    <source>
        <dbReference type="ARBA" id="ARBA00022692"/>
    </source>
</evidence>
<evidence type="ECO:0000256" key="7">
    <source>
        <dbReference type="SAM" id="Phobius"/>
    </source>
</evidence>
<keyword evidence="10" id="KW-1185">Reference proteome</keyword>
<comment type="similarity">
    <text evidence="2">Belongs to the CPA3 antiporters (TC 2.A.63) subunit B family.</text>
</comment>
<dbReference type="OrthoDB" id="9798859at2"/>
<evidence type="ECO:0000256" key="6">
    <source>
        <dbReference type="ARBA" id="ARBA00023136"/>
    </source>
</evidence>
<reference evidence="9 10" key="1">
    <citation type="submission" date="2018-08" db="EMBL/GenBank/DDBJ databases">
        <title>Paenibacillus sp. M4BSY-1, whole genome shotgun sequence.</title>
        <authorList>
            <person name="Tuo L."/>
        </authorList>
    </citation>
    <scope>NUCLEOTIDE SEQUENCE [LARGE SCALE GENOMIC DNA]</scope>
    <source>
        <strain evidence="9 10">M4BSY-1</strain>
    </source>
</reference>